<dbReference type="OMA" id="YYKGICY"/>
<dbReference type="OrthoDB" id="598775at2759"/>
<dbReference type="SMART" id="SM00248">
    <property type="entry name" value="ANK"/>
    <property type="match status" value="9"/>
</dbReference>
<evidence type="ECO:0000256" key="7">
    <source>
        <dbReference type="PROSITE-ProRule" id="PRU00023"/>
    </source>
</evidence>
<reference evidence="10 11" key="1">
    <citation type="submission" date="2020-04" db="EMBL/GenBank/DDBJ databases">
        <title>Plant Genome Project.</title>
        <authorList>
            <person name="Zhang R.-G."/>
        </authorList>
    </citation>
    <scope>NUCLEOTIDE SEQUENCE [LARGE SCALE GENOMIC DNA]</scope>
    <source>
        <strain evidence="10">YNK0</strain>
        <tissue evidence="10">Leaf</tissue>
    </source>
</reference>
<name>A0A834YQK3_TETSI</name>
<evidence type="ECO:0000256" key="5">
    <source>
        <dbReference type="ARBA" id="ARBA00023043"/>
    </source>
</evidence>
<organism evidence="10 11">
    <name type="scientific">Tetracentron sinense</name>
    <name type="common">Spur-leaf</name>
    <dbReference type="NCBI Taxonomy" id="13715"/>
    <lineage>
        <taxon>Eukaryota</taxon>
        <taxon>Viridiplantae</taxon>
        <taxon>Streptophyta</taxon>
        <taxon>Embryophyta</taxon>
        <taxon>Tracheophyta</taxon>
        <taxon>Spermatophyta</taxon>
        <taxon>Magnoliopsida</taxon>
        <taxon>Trochodendrales</taxon>
        <taxon>Trochodendraceae</taxon>
        <taxon>Tetracentron</taxon>
    </lineage>
</organism>
<sequence length="591" mass="65982">MDPRLYDAATKGDVLFLRYLAKNHPDLLRQMSGPNRNTVLHVAANLDNMSFVEEIRNYCPNIIEEKNSNDDTPLHIAARAGYPTVVQFLIDWARDEIHDPNVLLRECNKYGNIALHEAVRSRNPKVVELLMYADPQSMSILNNNGESPFYLAADRGLFHTILKMLFLILPLEQDSSHTPSIYGGPNGQTPMHAAVARGHKDMLQVLLYEKKELIRVADYDGRTPLHYAASLGNYLNGVIRILITDAFCAYQEDKDGLLPIHLAAIKGHNDIVECMLKVCPDLREVLNGEDQNVLHVAAKSGKQKVVKSILKMPELSMLINETYNKGNTPLHLATIHWHPKIVTTLVHDKRVDMNLINDEGLTALDIAEKYIKTLVSFRKLLTLAALRTANAPRALLPPVIKETSEPENSQPNKKGLTVKFYRDKINTLVLVAALITTVTFAAGFTMPGGLDNDGSPSQGMATMLTKVEFQIFLICNTIAMYSSIISAITLIWAQLGDMDLLIVALRMSLVLLGIALTMMAFAFSAGVYLVVSKLKWLACLVIVMSSIFLLCIWVLFVALQIFIWSKFPIMRTICYCVFRVLVHAVGQGMDE</sequence>
<dbReference type="PROSITE" id="PS50297">
    <property type="entry name" value="ANK_REP_REGION"/>
    <property type="match status" value="4"/>
</dbReference>
<keyword evidence="6 8" id="KW-0472">Membrane</keyword>
<feature type="repeat" description="ANK" evidence="7">
    <location>
        <begin position="255"/>
        <end position="277"/>
    </location>
</feature>
<dbReference type="Pfam" id="PF13637">
    <property type="entry name" value="Ank_4"/>
    <property type="match status" value="1"/>
</dbReference>
<dbReference type="Pfam" id="PF00023">
    <property type="entry name" value="Ank"/>
    <property type="match status" value="2"/>
</dbReference>
<feature type="transmembrane region" description="Helical" evidence="8">
    <location>
        <begin position="428"/>
        <end position="450"/>
    </location>
</feature>
<dbReference type="GO" id="GO:0005886">
    <property type="term" value="C:plasma membrane"/>
    <property type="evidence" value="ECO:0007669"/>
    <property type="project" value="TreeGrafter"/>
</dbReference>
<feature type="transmembrane region" description="Helical" evidence="8">
    <location>
        <begin position="507"/>
        <end position="530"/>
    </location>
</feature>
<dbReference type="PANTHER" id="PTHR24186">
    <property type="entry name" value="PROTEIN PHOSPHATASE 1 REGULATORY SUBUNIT"/>
    <property type="match status" value="1"/>
</dbReference>
<feature type="repeat" description="ANK" evidence="7">
    <location>
        <begin position="325"/>
        <end position="358"/>
    </location>
</feature>
<dbReference type="SUPFAM" id="SSF48403">
    <property type="entry name" value="Ankyrin repeat"/>
    <property type="match status" value="1"/>
</dbReference>
<feature type="repeat" description="ANK" evidence="7">
    <location>
        <begin position="220"/>
        <end position="243"/>
    </location>
</feature>
<comment type="subcellular location">
    <subcellularLocation>
        <location evidence="1">Membrane</location>
        <topology evidence="1">Multi-pass membrane protein</topology>
    </subcellularLocation>
</comment>
<feature type="repeat" description="ANK" evidence="7">
    <location>
        <begin position="69"/>
        <end position="91"/>
    </location>
</feature>
<evidence type="ECO:0000256" key="3">
    <source>
        <dbReference type="ARBA" id="ARBA00022737"/>
    </source>
</evidence>
<evidence type="ECO:0000256" key="4">
    <source>
        <dbReference type="ARBA" id="ARBA00022989"/>
    </source>
</evidence>
<dbReference type="InterPro" id="IPR036770">
    <property type="entry name" value="Ankyrin_rpt-contain_sf"/>
</dbReference>
<proteinExistence type="predicted"/>
<dbReference type="EMBL" id="JABCRI010000017">
    <property type="protein sequence ID" value="KAF8391365.1"/>
    <property type="molecule type" value="Genomic_DNA"/>
</dbReference>
<dbReference type="InterPro" id="IPR002110">
    <property type="entry name" value="Ankyrin_rpt"/>
</dbReference>
<evidence type="ECO:0000259" key="9">
    <source>
        <dbReference type="Pfam" id="PF13962"/>
    </source>
</evidence>
<gene>
    <name evidence="10" type="ORF">HHK36_023669</name>
</gene>
<feature type="domain" description="PGG" evidence="9">
    <location>
        <begin position="421"/>
        <end position="530"/>
    </location>
</feature>
<feature type="repeat" description="ANK" evidence="7">
    <location>
        <begin position="186"/>
        <end position="207"/>
    </location>
</feature>
<keyword evidence="5 7" id="KW-0040">ANK repeat</keyword>
<evidence type="ECO:0000313" key="10">
    <source>
        <dbReference type="EMBL" id="KAF8391365.1"/>
    </source>
</evidence>
<keyword evidence="2 8" id="KW-0812">Transmembrane</keyword>
<dbReference type="Gene3D" id="1.25.40.20">
    <property type="entry name" value="Ankyrin repeat-containing domain"/>
    <property type="match status" value="4"/>
</dbReference>
<keyword evidence="11" id="KW-1185">Reference proteome</keyword>
<evidence type="ECO:0000256" key="8">
    <source>
        <dbReference type="SAM" id="Phobius"/>
    </source>
</evidence>
<evidence type="ECO:0000313" key="11">
    <source>
        <dbReference type="Proteomes" id="UP000655225"/>
    </source>
</evidence>
<feature type="transmembrane region" description="Helical" evidence="8">
    <location>
        <begin position="471"/>
        <end position="495"/>
    </location>
</feature>
<accession>A0A834YQK3</accession>
<evidence type="ECO:0000256" key="2">
    <source>
        <dbReference type="ARBA" id="ARBA00022692"/>
    </source>
</evidence>
<keyword evidence="4 8" id="KW-1133">Transmembrane helix</keyword>
<dbReference type="Pfam" id="PF12796">
    <property type="entry name" value="Ank_2"/>
    <property type="match status" value="2"/>
</dbReference>
<dbReference type="AlphaFoldDB" id="A0A834YQK3"/>
<keyword evidence="3" id="KW-0677">Repeat</keyword>
<evidence type="ECO:0000256" key="1">
    <source>
        <dbReference type="ARBA" id="ARBA00004141"/>
    </source>
</evidence>
<dbReference type="Pfam" id="PF13962">
    <property type="entry name" value="PGG"/>
    <property type="match status" value="1"/>
</dbReference>
<feature type="transmembrane region" description="Helical" evidence="8">
    <location>
        <begin position="537"/>
        <end position="563"/>
    </location>
</feature>
<protein>
    <recommendedName>
        <fullName evidence="9">PGG domain-containing protein</fullName>
    </recommendedName>
</protein>
<evidence type="ECO:0000256" key="6">
    <source>
        <dbReference type="ARBA" id="ARBA00023136"/>
    </source>
</evidence>
<dbReference type="PROSITE" id="PS50088">
    <property type="entry name" value="ANK_REPEAT"/>
    <property type="match status" value="5"/>
</dbReference>
<dbReference type="PANTHER" id="PTHR24186:SF46">
    <property type="entry name" value="PROTEIN ACCELERATED CELL DEATH 6-LIKE"/>
    <property type="match status" value="1"/>
</dbReference>
<comment type="caution">
    <text evidence="10">The sequence shown here is derived from an EMBL/GenBank/DDBJ whole genome shotgun (WGS) entry which is preliminary data.</text>
</comment>
<dbReference type="Proteomes" id="UP000655225">
    <property type="component" value="Unassembled WGS sequence"/>
</dbReference>
<dbReference type="InterPro" id="IPR026961">
    <property type="entry name" value="PGG_dom"/>
</dbReference>